<gene>
    <name evidence="12" type="primary">yheH_2</name>
    <name evidence="11" type="ORF">BU200_00735</name>
    <name evidence="12" type="ORF">NCTC12957_01314</name>
</gene>
<dbReference type="Pfam" id="PF00005">
    <property type="entry name" value="ABC_tran"/>
    <property type="match status" value="1"/>
</dbReference>
<sequence length="577" mass="64290">MKAKTSLGQLMARMAGQPVRLIIILFGSICQVLLSVYLPVLIGQAVDAVLLEGNVFFLVRILLIMALVIIINTVVQFILPILVNQLITRMMSELREEVYEKIHALPLSYLDRQSIGDLVARLASDSEQLSNGLNMIFSQFLTGVLTIVLTIFSMAGLDRGMMILVVVLTPFSLFVARFIAKKSYVYYQQQTESRGQQTKLLEESIRQLSLIQTFNAQEQFISKFERSNQTYASYSQAAIFASSTSNPMTRFINALIYALLAGLGAMRIMAGSFTVGELTTFLNYASQYTKPFNDISSVLSELQSALVCAERLFKLLEQRSVEDGDVDALIEEEVAGHIQFEEVAFSYNPPQPLIENLTVDVPAGARIAIVGPTGAGKSTLINLLMRFYEVDKGRILLDGVPISRYSSADFRRQIGMVLQETWIKTGTIHENIAYGYPDVTRDRVIEAAKAANADFFIRQLPQGYDTELRDGGSALSQGQRQLLSIARVFVHLPKILILDEATSSIDTRTEALVQQAFERLMQGRTSFIIAHRLSTIQSADLILVMVAGQIVEQGNHDQLMQAKGVYYRMQTSQIVEE</sequence>
<keyword evidence="4" id="KW-0547">Nucleotide-binding</keyword>
<dbReference type="GO" id="GO:0016887">
    <property type="term" value="F:ATP hydrolysis activity"/>
    <property type="evidence" value="ECO:0007669"/>
    <property type="project" value="InterPro"/>
</dbReference>
<dbReference type="EMBL" id="UHEN01000001">
    <property type="protein sequence ID" value="SUN07646.1"/>
    <property type="molecule type" value="Genomic_DNA"/>
</dbReference>
<feature type="transmembrane region" description="Helical" evidence="8">
    <location>
        <begin position="21"/>
        <end position="43"/>
    </location>
</feature>
<evidence type="ECO:0000256" key="6">
    <source>
        <dbReference type="ARBA" id="ARBA00022989"/>
    </source>
</evidence>
<dbReference type="Gene3D" id="3.40.50.300">
    <property type="entry name" value="P-loop containing nucleotide triphosphate hydrolases"/>
    <property type="match status" value="1"/>
</dbReference>
<dbReference type="InterPro" id="IPR039421">
    <property type="entry name" value="Type_1_exporter"/>
</dbReference>
<dbReference type="InterPro" id="IPR017871">
    <property type="entry name" value="ABC_transporter-like_CS"/>
</dbReference>
<dbReference type="CDD" id="cd18547">
    <property type="entry name" value="ABC_6TM_Tm288_like"/>
    <property type="match status" value="1"/>
</dbReference>
<feature type="transmembrane region" description="Helical" evidence="8">
    <location>
        <begin position="136"/>
        <end position="155"/>
    </location>
</feature>
<dbReference type="Proteomes" id="UP000255213">
    <property type="component" value="Unassembled WGS sequence"/>
</dbReference>
<dbReference type="InterPro" id="IPR036640">
    <property type="entry name" value="ABC1_TM_sf"/>
</dbReference>
<feature type="transmembrane region" description="Helical" evidence="8">
    <location>
        <begin position="55"/>
        <end position="83"/>
    </location>
</feature>
<dbReference type="InterPro" id="IPR011527">
    <property type="entry name" value="ABC1_TM_dom"/>
</dbReference>
<evidence type="ECO:0000313" key="11">
    <source>
        <dbReference type="EMBL" id="OLF50743.1"/>
    </source>
</evidence>
<evidence type="ECO:0000256" key="2">
    <source>
        <dbReference type="ARBA" id="ARBA00022448"/>
    </source>
</evidence>
<keyword evidence="13" id="KW-1185">Reference proteome</keyword>
<dbReference type="Proteomes" id="UP000186437">
    <property type="component" value="Unassembled WGS sequence"/>
</dbReference>
<dbReference type="EMBL" id="MSJL01000002">
    <property type="protein sequence ID" value="OLF50743.1"/>
    <property type="molecule type" value="Genomic_DNA"/>
</dbReference>
<evidence type="ECO:0000256" key="5">
    <source>
        <dbReference type="ARBA" id="ARBA00022840"/>
    </source>
</evidence>
<dbReference type="AlphaFoldDB" id="A0A1Q8EG19"/>
<dbReference type="InterPro" id="IPR003439">
    <property type="entry name" value="ABC_transporter-like_ATP-bd"/>
</dbReference>
<organism evidence="11 13">
    <name type="scientific">Streptococcus acidominimus</name>
    <dbReference type="NCBI Taxonomy" id="1326"/>
    <lineage>
        <taxon>Bacteria</taxon>
        <taxon>Bacillati</taxon>
        <taxon>Bacillota</taxon>
        <taxon>Bacilli</taxon>
        <taxon>Lactobacillales</taxon>
        <taxon>Streptococcaceae</taxon>
        <taxon>Streptococcus</taxon>
    </lineage>
</organism>
<proteinExistence type="predicted"/>
<keyword evidence="12" id="KW-0378">Hydrolase</keyword>
<feature type="transmembrane region" description="Helical" evidence="8">
    <location>
        <begin position="161"/>
        <end position="180"/>
    </location>
</feature>
<evidence type="ECO:0000256" key="8">
    <source>
        <dbReference type="SAM" id="Phobius"/>
    </source>
</evidence>
<evidence type="ECO:0000313" key="12">
    <source>
        <dbReference type="EMBL" id="SUN07646.1"/>
    </source>
</evidence>
<dbReference type="InterPro" id="IPR003593">
    <property type="entry name" value="AAA+_ATPase"/>
</dbReference>
<evidence type="ECO:0000256" key="3">
    <source>
        <dbReference type="ARBA" id="ARBA00022692"/>
    </source>
</evidence>
<keyword evidence="2" id="KW-0813">Transport</keyword>
<reference evidence="12 14" key="3">
    <citation type="submission" date="2018-06" db="EMBL/GenBank/DDBJ databases">
        <authorList>
            <consortium name="Pathogen Informatics"/>
            <person name="Doyle S."/>
        </authorList>
    </citation>
    <scope>NUCLEOTIDE SEQUENCE [LARGE SCALE GENOMIC DNA]</scope>
    <source>
        <strain evidence="12 14">NCTC12957</strain>
    </source>
</reference>
<feature type="domain" description="ABC transmembrane type-1" evidence="10">
    <location>
        <begin position="22"/>
        <end position="304"/>
    </location>
</feature>
<dbReference type="InterPro" id="IPR027417">
    <property type="entry name" value="P-loop_NTPase"/>
</dbReference>
<evidence type="ECO:0000259" key="9">
    <source>
        <dbReference type="PROSITE" id="PS50893"/>
    </source>
</evidence>
<dbReference type="PANTHER" id="PTHR43394:SF1">
    <property type="entry name" value="ATP-BINDING CASSETTE SUB-FAMILY B MEMBER 10, MITOCHONDRIAL"/>
    <property type="match status" value="1"/>
</dbReference>
<dbReference type="SMART" id="SM00382">
    <property type="entry name" value="AAA"/>
    <property type="match status" value="1"/>
</dbReference>
<evidence type="ECO:0000256" key="4">
    <source>
        <dbReference type="ARBA" id="ARBA00022741"/>
    </source>
</evidence>
<protein>
    <submittedName>
        <fullName evidence="12">Multidrug ABC transporter ATPase and permease</fullName>
        <ecNumber evidence="12">3.6.3.-</ecNumber>
    </submittedName>
    <submittedName>
        <fullName evidence="11">Sugar ABC transporter ATP-binding protein</fullName>
    </submittedName>
</protein>
<dbReference type="FunFam" id="3.40.50.300:FF:000287">
    <property type="entry name" value="Multidrug ABC transporter ATP-binding protein"/>
    <property type="match status" value="1"/>
</dbReference>
<accession>A0A1Q8EG19</accession>
<keyword evidence="5 11" id="KW-0067">ATP-binding</keyword>
<dbReference type="GO" id="GO:0005886">
    <property type="term" value="C:plasma membrane"/>
    <property type="evidence" value="ECO:0007669"/>
    <property type="project" value="UniProtKB-SubCell"/>
</dbReference>
<feature type="domain" description="ABC transporter" evidence="9">
    <location>
        <begin position="338"/>
        <end position="572"/>
    </location>
</feature>
<dbReference type="CDD" id="cd03254">
    <property type="entry name" value="ABCC_Glucan_exporter_like"/>
    <property type="match status" value="1"/>
</dbReference>
<dbReference type="PROSITE" id="PS50929">
    <property type="entry name" value="ABC_TM1F"/>
    <property type="match status" value="1"/>
</dbReference>
<dbReference type="GO" id="GO:0005524">
    <property type="term" value="F:ATP binding"/>
    <property type="evidence" value="ECO:0007669"/>
    <property type="project" value="UniProtKB-KW"/>
</dbReference>
<dbReference type="GO" id="GO:0015421">
    <property type="term" value="F:ABC-type oligopeptide transporter activity"/>
    <property type="evidence" value="ECO:0007669"/>
    <property type="project" value="TreeGrafter"/>
</dbReference>
<evidence type="ECO:0000256" key="1">
    <source>
        <dbReference type="ARBA" id="ARBA00004651"/>
    </source>
</evidence>
<name>A0A1Q8EG19_STRAI</name>
<evidence type="ECO:0000313" key="14">
    <source>
        <dbReference type="Proteomes" id="UP000255213"/>
    </source>
</evidence>
<dbReference type="RefSeq" id="WP_075098326.1">
    <property type="nucleotide sequence ID" value="NZ_MSJL01000002.1"/>
</dbReference>
<feature type="transmembrane region" description="Helical" evidence="8">
    <location>
        <begin position="251"/>
        <end position="270"/>
    </location>
</feature>
<keyword evidence="6 8" id="KW-1133">Transmembrane helix</keyword>
<dbReference type="SUPFAM" id="SSF52540">
    <property type="entry name" value="P-loop containing nucleoside triphosphate hydrolases"/>
    <property type="match status" value="1"/>
</dbReference>
<dbReference type="PANTHER" id="PTHR43394">
    <property type="entry name" value="ATP-DEPENDENT PERMEASE MDL1, MITOCHONDRIAL"/>
    <property type="match status" value="1"/>
</dbReference>
<keyword evidence="3 8" id="KW-0812">Transmembrane</keyword>
<evidence type="ECO:0000256" key="7">
    <source>
        <dbReference type="ARBA" id="ARBA00023136"/>
    </source>
</evidence>
<dbReference type="PROSITE" id="PS50893">
    <property type="entry name" value="ABC_TRANSPORTER_2"/>
    <property type="match status" value="1"/>
</dbReference>
<dbReference type="OrthoDB" id="9770415at2"/>
<reference evidence="13" key="1">
    <citation type="submission" date="2016-12" db="EMBL/GenBank/DDBJ databases">
        <authorList>
            <person name="Gulvik C.A."/>
        </authorList>
    </citation>
    <scope>NUCLEOTIDE SEQUENCE [LARGE SCALE GENOMIC DNA]</scope>
    <source>
        <strain evidence="13">ATCC 51725</strain>
    </source>
</reference>
<dbReference type="Gene3D" id="1.20.1560.10">
    <property type="entry name" value="ABC transporter type 1, transmembrane domain"/>
    <property type="match status" value="1"/>
</dbReference>
<comment type="subcellular location">
    <subcellularLocation>
        <location evidence="1">Cell membrane</location>
        <topology evidence="1">Multi-pass membrane protein</topology>
    </subcellularLocation>
</comment>
<reference evidence="11" key="2">
    <citation type="submission" date="2016-12" db="EMBL/GenBank/DDBJ databases">
        <authorList>
            <person name="Song W.-J."/>
            <person name="Kurnit D.M."/>
        </authorList>
    </citation>
    <scope>NUCLEOTIDE SEQUENCE [LARGE SCALE GENOMIC DNA]</scope>
    <source>
        <strain evidence="11">ATCC 51725</strain>
    </source>
</reference>
<evidence type="ECO:0000259" key="10">
    <source>
        <dbReference type="PROSITE" id="PS50929"/>
    </source>
</evidence>
<dbReference type="PROSITE" id="PS00211">
    <property type="entry name" value="ABC_TRANSPORTER_1"/>
    <property type="match status" value="1"/>
</dbReference>
<dbReference type="EC" id="3.6.3.-" evidence="12"/>
<dbReference type="SUPFAM" id="SSF90123">
    <property type="entry name" value="ABC transporter transmembrane region"/>
    <property type="match status" value="1"/>
</dbReference>
<dbReference type="Pfam" id="PF00664">
    <property type="entry name" value="ABC_membrane"/>
    <property type="match status" value="1"/>
</dbReference>
<keyword evidence="7 8" id="KW-0472">Membrane</keyword>
<evidence type="ECO:0000313" key="13">
    <source>
        <dbReference type="Proteomes" id="UP000186437"/>
    </source>
</evidence>